<dbReference type="AlphaFoldDB" id="A0A072TMU0"/>
<keyword evidence="4" id="KW-1185">Reference proteome</keyword>
<dbReference type="Proteomes" id="UP000002051">
    <property type="component" value="Chromosome 8"/>
</dbReference>
<evidence type="ECO:0000313" key="4">
    <source>
        <dbReference type="Proteomes" id="UP000002051"/>
    </source>
</evidence>
<feature type="chain" id="PRO_5014498846" evidence="1">
    <location>
        <begin position="29"/>
        <end position="45"/>
    </location>
</feature>
<reference evidence="3" key="3">
    <citation type="submission" date="2015-04" db="UniProtKB">
        <authorList>
            <consortium name="EnsemblPlants"/>
        </authorList>
    </citation>
    <scope>IDENTIFICATION</scope>
    <source>
        <strain evidence="3">cv. Jemalong A17</strain>
    </source>
</reference>
<evidence type="ECO:0000256" key="1">
    <source>
        <dbReference type="SAM" id="SignalP"/>
    </source>
</evidence>
<evidence type="ECO:0000313" key="3">
    <source>
        <dbReference type="EnsemblPlants" id="KEH18173"/>
    </source>
</evidence>
<protein>
    <submittedName>
        <fullName evidence="2">Defensin-like protein</fullName>
    </submittedName>
</protein>
<organism evidence="2 4">
    <name type="scientific">Medicago truncatula</name>
    <name type="common">Barrel medic</name>
    <name type="synonym">Medicago tribuloides</name>
    <dbReference type="NCBI Taxonomy" id="3880"/>
    <lineage>
        <taxon>Eukaryota</taxon>
        <taxon>Viridiplantae</taxon>
        <taxon>Streptophyta</taxon>
        <taxon>Embryophyta</taxon>
        <taxon>Tracheophyta</taxon>
        <taxon>Spermatophyta</taxon>
        <taxon>Magnoliopsida</taxon>
        <taxon>eudicotyledons</taxon>
        <taxon>Gunneridae</taxon>
        <taxon>Pentapetalae</taxon>
        <taxon>rosids</taxon>
        <taxon>fabids</taxon>
        <taxon>Fabales</taxon>
        <taxon>Fabaceae</taxon>
        <taxon>Papilionoideae</taxon>
        <taxon>50 kb inversion clade</taxon>
        <taxon>NPAAA clade</taxon>
        <taxon>Hologalegina</taxon>
        <taxon>IRL clade</taxon>
        <taxon>Trifolieae</taxon>
        <taxon>Medicago</taxon>
    </lineage>
</organism>
<reference evidence="2 4" key="1">
    <citation type="journal article" date="2011" name="Nature">
        <title>The Medicago genome provides insight into the evolution of rhizobial symbioses.</title>
        <authorList>
            <person name="Young N.D."/>
            <person name="Debelle F."/>
            <person name="Oldroyd G.E."/>
            <person name="Geurts R."/>
            <person name="Cannon S.B."/>
            <person name="Udvardi M.K."/>
            <person name="Benedito V.A."/>
            <person name="Mayer K.F."/>
            <person name="Gouzy J."/>
            <person name="Schoof H."/>
            <person name="Van de Peer Y."/>
            <person name="Proost S."/>
            <person name="Cook D.R."/>
            <person name="Meyers B.C."/>
            <person name="Spannagl M."/>
            <person name="Cheung F."/>
            <person name="De Mita S."/>
            <person name="Krishnakumar V."/>
            <person name="Gundlach H."/>
            <person name="Zhou S."/>
            <person name="Mudge J."/>
            <person name="Bharti A.K."/>
            <person name="Murray J.D."/>
            <person name="Naoumkina M.A."/>
            <person name="Rosen B."/>
            <person name="Silverstein K.A."/>
            <person name="Tang H."/>
            <person name="Rombauts S."/>
            <person name="Zhao P.X."/>
            <person name="Zhou P."/>
            <person name="Barbe V."/>
            <person name="Bardou P."/>
            <person name="Bechner M."/>
            <person name="Bellec A."/>
            <person name="Berger A."/>
            <person name="Berges H."/>
            <person name="Bidwell S."/>
            <person name="Bisseling T."/>
            <person name="Choisne N."/>
            <person name="Couloux A."/>
            <person name="Denny R."/>
            <person name="Deshpande S."/>
            <person name="Dai X."/>
            <person name="Doyle J.J."/>
            <person name="Dudez A.M."/>
            <person name="Farmer A.D."/>
            <person name="Fouteau S."/>
            <person name="Franken C."/>
            <person name="Gibelin C."/>
            <person name="Gish J."/>
            <person name="Goldstein S."/>
            <person name="Gonzalez A.J."/>
            <person name="Green P.J."/>
            <person name="Hallab A."/>
            <person name="Hartog M."/>
            <person name="Hua A."/>
            <person name="Humphray S.J."/>
            <person name="Jeong D.H."/>
            <person name="Jing Y."/>
            <person name="Jocker A."/>
            <person name="Kenton S.M."/>
            <person name="Kim D.J."/>
            <person name="Klee K."/>
            <person name="Lai H."/>
            <person name="Lang C."/>
            <person name="Lin S."/>
            <person name="Macmil S.L."/>
            <person name="Magdelenat G."/>
            <person name="Matthews L."/>
            <person name="McCorrison J."/>
            <person name="Monaghan E.L."/>
            <person name="Mun J.H."/>
            <person name="Najar F.Z."/>
            <person name="Nicholson C."/>
            <person name="Noirot C."/>
            <person name="O'Bleness M."/>
            <person name="Paule C.R."/>
            <person name="Poulain J."/>
            <person name="Prion F."/>
            <person name="Qin B."/>
            <person name="Qu C."/>
            <person name="Retzel E.F."/>
            <person name="Riddle C."/>
            <person name="Sallet E."/>
            <person name="Samain S."/>
            <person name="Samson N."/>
            <person name="Sanders I."/>
            <person name="Saurat O."/>
            <person name="Scarpelli C."/>
            <person name="Schiex T."/>
            <person name="Segurens B."/>
            <person name="Severin A.J."/>
            <person name="Sherrier D.J."/>
            <person name="Shi R."/>
            <person name="Sims S."/>
            <person name="Singer S.R."/>
            <person name="Sinharoy S."/>
            <person name="Sterck L."/>
            <person name="Viollet A."/>
            <person name="Wang B.B."/>
            <person name="Wang K."/>
            <person name="Wang M."/>
            <person name="Wang X."/>
            <person name="Warfsmann J."/>
            <person name="Weissenbach J."/>
            <person name="White D.D."/>
            <person name="White J.D."/>
            <person name="Wiley G.B."/>
            <person name="Wincker P."/>
            <person name="Xing Y."/>
            <person name="Yang L."/>
            <person name="Yao Z."/>
            <person name="Ying F."/>
            <person name="Zhai J."/>
            <person name="Zhou L."/>
            <person name="Zuber A."/>
            <person name="Denarie J."/>
            <person name="Dixon R.A."/>
            <person name="May G.D."/>
            <person name="Schwartz D.C."/>
            <person name="Rogers J."/>
            <person name="Quetier F."/>
            <person name="Town C.D."/>
            <person name="Roe B.A."/>
        </authorList>
    </citation>
    <scope>NUCLEOTIDE SEQUENCE [LARGE SCALE GENOMIC DNA]</scope>
    <source>
        <strain evidence="2">A17</strain>
        <strain evidence="3 4">cv. Jemalong A17</strain>
    </source>
</reference>
<dbReference type="EMBL" id="CM001224">
    <property type="protein sequence ID" value="KEH18173.1"/>
    <property type="molecule type" value="Genomic_DNA"/>
</dbReference>
<dbReference type="HOGENOM" id="CLU_3208375_0_0_1"/>
<feature type="signal peptide" evidence="1">
    <location>
        <begin position="1"/>
        <end position="28"/>
    </location>
</feature>
<accession>A0A072TMU0</accession>
<dbReference type="EnsemblPlants" id="KEH18173">
    <property type="protein sequence ID" value="KEH18173"/>
    <property type="gene ID" value="MTR_8g012895"/>
</dbReference>
<name>A0A072TMU0_MEDTR</name>
<keyword evidence="1" id="KW-0732">Signal</keyword>
<gene>
    <name evidence="2" type="ordered locus">MTR_8g012895</name>
</gene>
<proteinExistence type="predicted"/>
<evidence type="ECO:0000313" key="2">
    <source>
        <dbReference type="EMBL" id="KEH18173.1"/>
    </source>
</evidence>
<sequence length="45" mass="4949">MASSSPKFYIIFLFLSLALLLFSTWVGGTCMPDGLGFACFCEFIC</sequence>
<reference evidence="2 4" key="2">
    <citation type="journal article" date="2014" name="BMC Genomics">
        <title>An improved genome release (version Mt4.0) for the model legume Medicago truncatula.</title>
        <authorList>
            <person name="Tang H."/>
            <person name="Krishnakumar V."/>
            <person name="Bidwell S."/>
            <person name="Rosen B."/>
            <person name="Chan A."/>
            <person name="Zhou S."/>
            <person name="Gentzbittel L."/>
            <person name="Childs K.L."/>
            <person name="Yandell M."/>
            <person name="Gundlach H."/>
            <person name="Mayer K.F."/>
            <person name="Schwartz D.C."/>
            <person name="Town C.D."/>
        </authorList>
    </citation>
    <scope>GENOME REANNOTATION</scope>
    <source>
        <strain evidence="2">A17</strain>
        <strain evidence="3 4">cv. Jemalong A17</strain>
    </source>
</reference>